<keyword evidence="2 4" id="KW-0032">Aminotransferase</keyword>
<feature type="domain" description="Aminotransferase class I/classII large" evidence="5">
    <location>
        <begin position="38"/>
        <end position="133"/>
    </location>
</feature>
<gene>
    <name evidence="6" type="primary">dapL_3</name>
    <name evidence="6" type="ORF">NCTC12965_08014</name>
</gene>
<evidence type="ECO:0000256" key="4">
    <source>
        <dbReference type="RuleBase" id="RU000481"/>
    </source>
</evidence>
<dbReference type="Pfam" id="PF00155">
    <property type="entry name" value="Aminotran_1_2"/>
    <property type="match status" value="1"/>
</dbReference>
<accession>A0A4U9WJ79</accession>
<protein>
    <recommendedName>
        <fullName evidence="4">Aminotransferase</fullName>
        <ecNumber evidence="4">2.6.1.-</ecNumber>
    </recommendedName>
</protein>
<proteinExistence type="inferred from homology"/>
<dbReference type="InterPro" id="IPR015422">
    <property type="entry name" value="PyrdxlP-dep_Trfase_small"/>
</dbReference>
<comment type="cofactor">
    <cofactor evidence="1 4">
        <name>pyridoxal 5'-phosphate</name>
        <dbReference type="ChEBI" id="CHEBI:597326"/>
    </cofactor>
</comment>
<dbReference type="InterPro" id="IPR015421">
    <property type="entry name" value="PyrdxlP-dep_Trfase_major"/>
</dbReference>
<dbReference type="EMBL" id="CABEEZ010000158">
    <property type="protein sequence ID" value="VTR59383.1"/>
    <property type="molecule type" value="Genomic_DNA"/>
</dbReference>
<comment type="similarity">
    <text evidence="4">Belongs to the class-I pyridoxal-phosphate-dependent aminotransferase family.</text>
</comment>
<dbReference type="PANTHER" id="PTHR42832:SF3">
    <property type="entry name" value="L-GLUTAMINE--4-(METHYLSULFANYL)-2-OXOBUTANOATE AMINOTRANSFERASE"/>
    <property type="match status" value="1"/>
</dbReference>
<dbReference type="GO" id="GO:0008483">
    <property type="term" value="F:transaminase activity"/>
    <property type="evidence" value="ECO:0007669"/>
    <property type="project" value="UniProtKB-KW"/>
</dbReference>
<dbReference type="GO" id="GO:0030170">
    <property type="term" value="F:pyridoxal phosphate binding"/>
    <property type="evidence" value="ECO:0007669"/>
    <property type="project" value="InterPro"/>
</dbReference>
<dbReference type="InterPro" id="IPR015424">
    <property type="entry name" value="PyrdxlP-dep_Trfase"/>
</dbReference>
<dbReference type="PANTHER" id="PTHR42832">
    <property type="entry name" value="AMINO ACID AMINOTRANSFERASE"/>
    <property type="match status" value="1"/>
</dbReference>
<dbReference type="InterPro" id="IPR050881">
    <property type="entry name" value="LL-DAP_aminotransferase"/>
</dbReference>
<reference evidence="6" key="1">
    <citation type="submission" date="2019-05" db="EMBL/GenBank/DDBJ databases">
        <authorList>
            <consortium name="Pathogen Informatics"/>
        </authorList>
    </citation>
    <scope>NUCLEOTIDE SEQUENCE [LARGE SCALE GENOMIC DNA]</scope>
    <source>
        <strain evidence="6">NCTC12965</strain>
    </source>
</reference>
<organism evidence="6">
    <name type="scientific">Serratia fonticola</name>
    <dbReference type="NCBI Taxonomy" id="47917"/>
    <lineage>
        <taxon>Bacteria</taxon>
        <taxon>Pseudomonadati</taxon>
        <taxon>Pseudomonadota</taxon>
        <taxon>Gammaproteobacteria</taxon>
        <taxon>Enterobacterales</taxon>
        <taxon>Yersiniaceae</taxon>
        <taxon>Serratia</taxon>
    </lineage>
</organism>
<keyword evidence="3 4" id="KW-0808">Transferase</keyword>
<dbReference type="Gene3D" id="3.40.640.10">
    <property type="entry name" value="Type I PLP-dependent aspartate aminotransferase-like (Major domain)"/>
    <property type="match status" value="1"/>
</dbReference>
<dbReference type="SUPFAM" id="SSF53383">
    <property type="entry name" value="PLP-dependent transferases"/>
    <property type="match status" value="1"/>
</dbReference>
<dbReference type="PROSITE" id="PS00105">
    <property type="entry name" value="AA_TRANSFER_CLASS_1"/>
    <property type="match status" value="1"/>
</dbReference>
<evidence type="ECO:0000256" key="1">
    <source>
        <dbReference type="ARBA" id="ARBA00001933"/>
    </source>
</evidence>
<evidence type="ECO:0000256" key="3">
    <source>
        <dbReference type="ARBA" id="ARBA00022679"/>
    </source>
</evidence>
<dbReference type="InterPro" id="IPR004838">
    <property type="entry name" value="NHTrfase_class1_PyrdxlP-BS"/>
</dbReference>
<evidence type="ECO:0000313" key="6">
    <source>
        <dbReference type="EMBL" id="VTR59383.1"/>
    </source>
</evidence>
<dbReference type="Gene3D" id="3.90.1150.10">
    <property type="entry name" value="Aspartate Aminotransferase, domain 1"/>
    <property type="match status" value="1"/>
</dbReference>
<dbReference type="AlphaFoldDB" id="A0A4U9WJ79"/>
<sequence length="143" mass="15770">MRFGLLLIAPMQRLSFKSPRNGKLKGAALPLPGALSRVLELHSLSKSCSLAGWRIGFAAGSPELVKRIRHIKFNTDFGTFLPLQCVAAEILDELETLSARNSAIYATRMHRFVEGAASLGWNIPPFTRYFFPVGASSPRVRRG</sequence>
<dbReference type="InterPro" id="IPR004839">
    <property type="entry name" value="Aminotransferase_I/II_large"/>
</dbReference>
<dbReference type="EC" id="2.6.1.-" evidence="4"/>
<evidence type="ECO:0000259" key="5">
    <source>
        <dbReference type="Pfam" id="PF00155"/>
    </source>
</evidence>
<evidence type="ECO:0000256" key="2">
    <source>
        <dbReference type="ARBA" id="ARBA00022576"/>
    </source>
</evidence>
<name>A0A4U9WJ79_SERFO</name>